<evidence type="ECO:0000256" key="10">
    <source>
        <dbReference type="ARBA" id="ARBA00023180"/>
    </source>
</evidence>
<keyword evidence="10" id="KW-0325">Glycoprotein</keyword>
<keyword evidence="7 13" id="KW-0472">Membrane</keyword>
<feature type="domain" description="F-box" evidence="16">
    <location>
        <begin position="617"/>
        <end position="663"/>
    </location>
</feature>
<dbReference type="PANTHER" id="PTHR24416:SF550">
    <property type="entry name" value="FIBROBLAST GROWTH FACTOR RECEPTOR HOMOLOG 1-RELATED"/>
    <property type="match status" value="1"/>
</dbReference>
<dbReference type="SMART" id="SM00256">
    <property type="entry name" value="FBOX"/>
    <property type="match status" value="1"/>
</dbReference>
<dbReference type="InterPro" id="IPR050122">
    <property type="entry name" value="RTK"/>
</dbReference>
<dbReference type="Gene3D" id="3.30.200.20">
    <property type="entry name" value="Phosphorylase Kinase, domain 1"/>
    <property type="match status" value="1"/>
</dbReference>
<dbReference type="InterPro" id="IPR036047">
    <property type="entry name" value="F-box-like_dom_sf"/>
</dbReference>
<evidence type="ECO:0000313" key="19">
    <source>
        <dbReference type="EMBL" id="CAF1332277.1"/>
    </source>
</evidence>
<evidence type="ECO:0000313" key="18">
    <source>
        <dbReference type="EMBL" id="CAF0927267.1"/>
    </source>
</evidence>
<name>A0A815FZX9_9BILA</name>
<keyword evidence="20" id="KW-1185">Reference proteome</keyword>
<dbReference type="InterPro" id="IPR003598">
    <property type="entry name" value="Ig_sub2"/>
</dbReference>
<keyword evidence="8" id="KW-1015">Disulfide bond</keyword>
<evidence type="ECO:0000259" key="17">
    <source>
        <dbReference type="PROSITE" id="PS50835"/>
    </source>
</evidence>
<dbReference type="InterPro" id="IPR001245">
    <property type="entry name" value="Ser-Thr/Tyr_kinase_cat_dom"/>
</dbReference>
<dbReference type="InterPro" id="IPR013783">
    <property type="entry name" value="Ig-like_fold"/>
</dbReference>
<dbReference type="InterPro" id="IPR032675">
    <property type="entry name" value="LRR_dom_sf"/>
</dbReference>
<dbReference type="GO" id="GO:0043235">
    <property type="term" value="C:receptor complex"/>
    <property type="evidence" value="ECO:0007669"/>
    <property type="project" value="TreeGrafter"/>
</dbReference>
<evidence type="ECO:0000256" key="11">
    <source>
        <dbReference type="ARBA" id="ARBA00023319"/>
    </source>
</evidence>
<feature type="domain" description="Ig-like" evidence="17">
    <location>
        <begin position="65"/>
        <end position="150"/>
    </location>
</feature>
<evidence type="ECO:0000313" key="20">
    <source>
        <dbReference type="Proteomes" id="UP000663832"/>
    </source>
</evidence>
<dbReference type="SUPFAM" id="SSF81383">
    <property type="entry name" value="F-box domain"/>
    <property type="match status" value="1"/>
</dbReference>
<evidence type="ECO:0008006" key="21">
    <source>
        <dbReference type="Google" id="ProtNLM"/>
    </source>
</evidence>
<feature type="signal peptide" evidence="14">
    <location>
        <begin position="1"/>
        <end position="23"/>
    </location>
</feature>
<evidence type="ECO:0000256" key="3">
    <source>
        <dbReference type="ARBA" id="ARBA00022729"/>
    </source>
</evidence>
<dbReference type="Proteomes" id="UP000663877">
    <property type="component" value="Unassembled WGS sequence"/>
</dbReference>
<evidence type="ECO:0000256" key="12">
    <source>
        <dbReference type="PROSITE-ProRule" id="PRU10141"/>
    </source>
</evidence>
<evidence type="ECO:0000256" key="5">
    <source>
        <dbReference type="ARBA" id="ARBA00022840"/>
    </source>
</evidence>
<keyword evidence="4 12" id="KW-0547">Nucleotide-binding</keyword>
<accession>A0A815FZX9</accession>
<sequence>MIILQKIFLPLFFISIIQIVVHAKSIDLNDNDDAYYDGDQQDPVQVDLFQTIDCSMQCSPHWTEPVIQQKQTLVYPTSASVSLRCPYEAKPKGKLTWYKDGQIFRPELYELFSIDNQYLNISKATMYEAGLYTCIIENSLGNLSRSFQLIIQGRSLDRPVFISKSTNLTQYEGDNITFECLFYSDSSPFVQWFVQRRSIKNINTTDQQNELEFLKEYNPHTMSEDEVKLLTIKHLQRSDTGTYLCRVLNEYGYSDLLHYLNVLPASERPSLLKSISTNKRHHIYNRFPDEIIIIIVCLIGVLLFAFIFFLIYHFRNEKGLRQTLLATRILATRGINNLKTNQLYRSDIDPKTKRSLMDDGCRRFPTEGTISTIISSYYDDQCEFLRDNLHVGHLIGKGAFGFVYQGIAKGINSKEKATTVAIKTVRDDATSEEIENLLKELSVMKMVGKHINIISLLGCCTKGGQVMLIVEYAKYEQLTMEPSKVKERYQALKHQGPTRSLARCDSTDLIPQIIPQNHINVHSNICSKAPEDLFDNRSTYFNGIDDDDDSQQPVSARVSSATITRQLSSTSLNQSRISLTENGPLRIRFRPVDLSTILPMKENKTRTYVNVTNSKQKDYFNLLSDELILSILKYLPRASLAAMTQICRRLRSLTYDPSLWCRIDMSRKHIETCYLRDVLLRGTIILKMYQTTVHGNSIYSPNRNTWFTKLQFLDLTLATISTDCLLSLISACRSLRKISLETLILNSLIFEKLALNPQLDTLNLTMCSGMDLDCCSILTGQMRHLRYLNLGWTQLSEQCLHYICRTIQASIEHLTITGFRQAMTDECVENLTRRAVRLRVLDLSDSSLITDKSVTSVLRNCLHLEHIAFSRCYAIAPITYASLKQLRHLNSLDIFGVVDQRGLEKLNSLLGSSISLNQQRFSYVARPTYGVRRTAIWGLRTRP</sequence>
<evidence type="ECO:0000256" key="1">
    <source>
        <dbReference type="ARBA" id="ARBA00004167"/>
    </source>
</evidence>
<comment type="caution">
    <text evidence="19">The sequence shown here is derived from an EMBL/GenBank/DDBJ whole genome shotgun (WGS) entry which is preliminary data.</text>
</comment>
<dbReference type="GO" id="GO:0005524">
    <property type="term" value="F:ATP binding"/>
    <property type="evidence" value="ECO:0007669"/>
    <property type="project" value="UniProtKB-UniRule"/>
</dbReference>
<protein>
    <recommendedName>
        <fullName evidence="21">Receptor protein-tyrosine kinase</fullName>
    </recommendedName>
</protein>
<dbReference type="Proteomes" id="UP000663832">
    <property type="component" value="Unassembled WGS sequence"/>
</dbReference>
<dbReference type="SMART" id="SM00408">
    <property type="entry name" value="IGc2"/>
    <property type="match status" value="2"/>
</dbReference>
<dbReference type="AlphaFoldDB" id="A0A815FZX9"/>
<feature type="chain" id="PRO_5036227495" description="Receptor protein-tyrosine kinase" evidence="14">
    <location>
        <begin position="24"/>
        <end position="943"/>
    </location>
</feature>
<dbReference type="SUPFAM" id="SSF56112">
    <property type="entry name" value="Protein kinase-like (PK-like)"/>
    <property type="match status" value="1"/>
</dbReference>
<feature type="transmembrane region" description="Helical" evidence="13">
    <location>
        <begin position="291"/>
        <end position="312"/>
    </location>
</feature>
<organism evidence="19 20">
    <name type="scientific">Adineta steineri</name>
    <dbReference type="NCBI Taxonomy" id="433720"/>
    <lineage>
        <taxon>Eukaryota</taxon>
        <taxon>Metazoa</taxon>
        <taxon>Spiralia</taxon>
        <taxon>Gnathifera</taxon>
        <taxon>Rotifera</taxon>
        <taxon>Eurotatoria</taxon>
        <taxon>Bdelloidea</taxon>
        <taxon>Adinetida</taxon>
        <taxon>Adinetidae</taxon>
        <taxon>Adineta</taxon>
    </lineage>
</organism>
<dbReference type="InterPro" id="IPR001810">
    <property type="entry name" value="F-box_dom"/>
</dbReference>
<dbReference type="PANTHER" id="PTHR24416">
    <property type="entry name" value="TYROSINE-PROTEIN KINASE RECEPTOR"/>
    <property type="match status" value="1"/>
</dbReference>
<evidence type="ECO:0000256" key="14">
    <source>
        <dbReference type="SAM" id="SignalP"/>
    </source>
</evidence>
<proteinExistence type="predicted"/>
<dbReference type="GO" id="GO:0004714">
    <property type="term" value="F:transmembrane receptor protein tyrosine kinase activity"/>
    <property type="evidence" value="ECO:0007669"/>
    <property type="project" value="TreeGrafter"/>
</dbReference>
<dbReference type="InterPro" id="IPR017441">
    <property type="entry name" value="Protein_kinase_ATP_BS"/>
</dbReference>
<dbReference type="PROSITE" id="PS00107">
    <property type="entry name" value="PROTEIN_KINASE_ATP"/>
    <property type="match status" value="1"/>
</dbReference>
<dbReference type="Gene3D" id="3.80.10.10">
    <property type="entry name" value="Ribonuclease Inhibitor"/>
    <property type="match status" value="1"/>
</dbReference>
<evidence type="ECO:0000256" key="4">
    <source>
        <dbReference type="ARBA" id="ARBA00022741"/>
    </source>
</evidence>
<dbReference type="InterPro" id="IPR000719">
    <property type="entry name" value="Prot_kinase_dom"/>
</dbReference>
<dbReference type="InterPro" id="IPR007110">
    <property type="entry name" value="Ig-like_dom"/>
</dbReference>
<evidence type="ECO:0000256" key="2">
    <source>
        <dbReference type="ARBA" id="ARBA00022692"/>
    </source>
</evidence>
<dbReference type="GO" id="GO:0007169">
    <property type="term" value="P:cell surface receptor protein tyrosine kinase signaling pathway"/>
    <property type="evidence" value="ECO:0007669"/>
    <property type="project" value="TreeGrafter"/>
</dbReference>
<dbReference type="InterPro" id="IPR011009">
    <property type="entry name" value="Kinase-like_dom_sf"/>
</dbReference>
<dbReference type="OrthoDB" id="2095648at2759"/>
<dbReference type="Pfam" id="PF07714">
    <property type="entry name" value="PK_Tyr_Ser-Thr"/>
    <property type="match status" value="1"/>
</dbReference>
<evidence type="ECO:0000256" key="7">
    <source>
        <dbReference type="ARBA" id="ARBA00023136"/>
    </source>
</evidence>
<dbReference type="EMBL" id="CAJNOM010000297">
    <property type="protein sequence ID" value="CAF1332277.1"/>
    <property type="molecule type" value="Genomic_DNA"/>
</dbReference>
<dbReference type="InterPro" id="IPR036179">
    <property type="entry name" value="Ig-like_dom_sf"/>
</dbReference>
<dbReference type="Gene3D" id="2.60.40.10">
    <property type="entry name" value="Immunoglobulins"/>
    <property type="match status" value="2"/>
</dbReference>
<dbReference type="Pfam" id="PF12937">
    <property type="entry name" value="F-box-like"/>
    <property type="match status" value="1"/>
</dbReference>
<dbReference type="InterPro" id="IPR003599">
    <property type="entry name" value="Ig_sub"/>
</dbReference>
<dbReference type="PROSITE" id="PS50181">
    <property type="entry name" value="FBOX"/>
    <property type="match status" value="1"/>
</dbReference>
<keyword evidence="11" id="KW-0393">Immunoglobulin domain</keyword>
<dbReference type="SUPFAM" id="SSF52047">
    <property type="entry name" value="RNI-like"/>
    <property type="match status" value="1"/>
</dbReference>
<keyword evidence="9" id="KW-0675">Receptor</keyword>
<dbReference type="PROSITE" id="PS50011">
    <property type="entry name" value="PROTEIN_KINASE_DOM"/>
    <property type="match status" value="1"/>
</dbReference>
<keyword evidence="5 12" id="KW-0067">ATP-binding</keyword>
<evidence type="ECO:0000256" key="9">
    <source>
        <dbReference type="ARBA" id="ARBA00023170"/>
    </source>
</evidence>
<keyword evidence="2 13" id="KW-0812">Transmembrane</keyword>
<evidence type="ECO:0000256" key="6">
    <source>
        <dbReference type="ARBA" id="ARBA00022989"/>
    </source>
</evidence>
<evidence type="ECO:0000259" key="16">
    <source>
        <dbReference type="PROSITE" id="PS50181"/>
    </source>
</evidence>
<keyword evidence="6 13" id="KW-1133">Transmembrane helix</keyword>
<evidence type="ECO:0000256" key="8">
    <source>
        <dbReference type="ARBA" id="ARBA00023157"/>
    </source>
</evidence>
<feature type="domain" description="Protein kinase" evidence="15">
    <location>
        <begin position="389"/>
        <end position="749"/>
    </location>
</feature>
<dbReference type="PROSITE" id="PS50835">
    <property type="entry name" value="IG_LIKE"/>
    <property type="match status" value="2"/>
</dbReference>
<evidence type="ECO:0000259" key="15">
    <source>
        <dbReference type="PROSITE" id="PS50011"/>
    </source>
</evidence>
<dbReference type="GO" id="GO:0005886">
    <property type="term" value="C:plasma membrane"/>
    <property type="evidence" value="ECO:0007669"/>
    <property type="project" value="TreeGrafter"/>
</dbReference>
<feature type="binding site" evidence="12">
    <location>
        <position position="423"/>
    </location>
    <ligand>
        <name>ATP</name>
        <dbReference type="ChEBI" id="CHEBI:30616"/>
    </ligand>
</feature>
<gene>
    <name evidence="18" type="ORF">BJG266_LOCUS11878</name>
    <name evidence="19" type="ORF">QVE165_LOCUS32959</name>
</gene>
<feature type="domain" description="Ig-like" evidence="17">
    <location>
        <begin position="159"/>
        <end position="249"/>
    </location>
</feature>
<dbReference type="Pfam" id="PF13927">
    <property type="entry name" value="Ig_3"/>
    <property type="match status" value="2"/>
</dbReference>
<reference evidence="19" key="1">
    <citation type="submission" date="2021-02" db="EMBL/GenBank/DDBJ databases">
        <authorList>
            <person name="Nowell W R."/>
        </authorList>
    </citation>
    <scope>NUCLEOTIDE SEQUENCE</scope>
</reference>
<evidence type="ECO:0000256" key="13">
    <source>
        <dbReference type="SAM" id="Phobius"/>
    </source>
</evidence>
<dbReference type="SUPFAM" id="SSF48726">
    <property type="entry name" value="Immunoglobulin"/>
    <property type="match status" value="2"/>
</dbReference>
<keyword evidence="3 14" id="KW-0732">Signal</keyword>
<comment type="subcellular location">
    <subcellularLocation>
        <location evidence="1">Membrane</location>
        <topology evidence="1">Single-pass membrane protein</topology>
    </subcellularLocation>
</comment>
<dbReference type="SMART" id="SM00409">
    <property type="entry name" value="IG"/>
    <property type="match status" value="2"/>
</dbReference>
<dbReference type="EMBL" id="CAJNOI010000044">
    <property type="protein sequence ID" value="CAF0927267.1"/>
    <property type="molecule type" value="Genomic_DNA"/>
</dbReference>